<organism evidence="1 2">
    <name type="scientific">Heyndrickxia coagulans</name>
    <name type="common">Weizmannia coagulans</name>
    <dbReference type="NCBI Taxonomy" id="1398"/>
    <lineage>
        <taxon>Bacteria</taxon>
        <taxon>Bacillati</taxon>
        <taxon>Bacillota</taxon>
        <taxon>Bacilli</taxon>
        <taxon>Bacillales</taxon>
        <taxon>Bacillaceae</taxon>
        <taxon>Heyndrickxia</taxon>
    </lineage>
</organism>
<sequence>MALSGKKAAWAAFFFNTAGPKKGKRAYVWHPFSRGKCLRNPGTAGESLSAAFPAL</sequence>
<dbReference type="EMBL" id="CP010525">
    <property type="protein sequence ID" value="AJO22779.1"/>
    <property type="molecule type" value="Genomic_DNA"/>
</dbReference>
<accession>A0AAN0T667</accession>
<evidence type="ECO:0000313" key="1">
    <source>
        <dbReference type="EMBL" id="AJO22779.1"/>
    </source>
</evidence>
<gene>
    <name evidence="1" type="ORF">SB48_HM08orf03147</name>
</gene>
<reference evidence="2" key="1">
    <citation type="submission" date="2015-01" db="EMBL/GenBank/DDBJ databases">
        <title>Comparative genome analysis of Bacillus coagulans HM-08, Clostridium butyricum HM-68, Bacillus subtilis HM-66 and Bacillus paralicheniformis BL-09.</title>
        <authorList>
            <person name="Zhang H."/>
        </authorList>
    </citation>
    <scope>NUCLEOTIDE SEQUENCE [LARGE SCALE GENOMIC DNA]</scope>
    <source>
        <strain evidence="2">HM-08</strain>
    </source>
</reference>
<evidence type="ECO:0000313" key="2">
    <source>
        <dbReference type="Proteomes" id="UP000032024"/>
    </source>
</evidence>
<keyword evidence="2" id="KW-1185">Reference proteome</keyword>
<protein>
    <submittedName>
        <fullName evidence="1">Uncharacterized protein</fullName>
    </submittedName>
</protein>
<dbReference type="Proteomes" id="UP000032024">
    <property type="component" value="Chromosome"/>
</dbReference>
<name>A0AAN0T667_HEYCO</name>
<proteinExistence type="predicted"/>
<dbReference type="AlphaFoldDB" id="A0AAN0T667"/>